<dbReference type="EMBL" id="CAJHJT010000001">
    <property type="protein sequence ID" value="CAD6995423.1"/>
    <property type="molecule type" value="Genomic_DNA"/>
</dbReference>
<evidence type="ECO:0000313" key="2">
    <source>
        <dbReference type="Proteomes" id="UP000606786"/>
    </source>
</evidence>
<organism evidence="1 2">
    <name type="scientific">Ceratitis capitata</name>
    <name type="common">Mediterranean fruit fly</name>
    <name type="synonym">Tephritis capitata</name>
    <dbReference type="NCBI Taxonomy" id="7213"/>
    <lineage>
        <taxon>Eukaryota</taxon>
        <taxon>Metazoa</taxon>
        <taxon>Ecdysozoa</taxon>
        <taxon>Arthropoda</taxon>
        <taxon>Hexapoda</taxon>
        <taxon>Insecta</taxon>
        <taxon>Pterygota</taxon>
        <taxon>Neoptera</taxon>
        <taxon>Endopterygota</taxon>
        <taxon>Diptera</taxon>
        <taxon>Brachycera</taxon>
        <taxon>Muscomorpha</taxon>
        <taxon>Tephritoidea</taxon>
        <taxon>Tephritidae</taxon>
        <taxon>Ceratitis</taxon>
        <taxon>Ceratitis</taxon>
    </lineage>
</organism>
<reference evidence="1" key="1">
    <citation type="submission" date="2020-11" db="EMBL/GenBank/DDBJ databases">
        <authorList>
            <person name="Whitehead M."/>
        </authorList>
    </citation>
    <scope>NUCLEOTIDE SEQUENCE</scope>
    <source>
        <strain evidence="1">EGII</strain>
    </source>
</reference>
<protein>
    <submittedName>
        <fullName evidence="1">(Mediterranean fruit fly) hypothetical protein</fullName>
    </submittedName>
</protein>
<dbReference type="AlphaFoldDB" id="A0A811UDT5"/>
<comment type="caution">
    <text evidence="1">The sequence shown here is derived from an EMBL/GenBank/DDBJ whole genome shotgun (WGS) entry which is preliminary data.</text>
</comment>
<name>A0A811UDT5_CERCA</name>
<dbReference type="Proteomes" id="UP000606786">
    <property type="component" value="Unassembled WGS sequence"/>
</dbReference>
<evidence type="ECO:0000313" key="1">
    <source>
        <dbReference type="EMBL" id="CAD6995423.1"/>
    </source>
</evidence>
<proteinExistence type="predicted"/>
<sequence length="68" mass="7939">MYSIDFITEKRSIRGGGGFAVDPVFVIHIEPERKTIFLGVPPKSQYRFNHHFMWVVEAYFEINAFNTS</sequence>
<gene>
    <name evidence="1" type="ORF">CCAP1982_LOCUS4140</name>
</gene>
<accession>A0A811UDT5</accession>
<keyword evidence="2" id="KW-1185">Reference proteome</keyword>